<proteinExistence type="predicted"/>
<dbReference type="SUPFAM" id="SSF46767">
    <property type="entry name" value="Methylated DNA-protein cysteine methyltransferase, C-terminal domain"/>
    <property type="match status" value="1"/>
</dbReference>
<evidence type="ECO:0000256" key="2">
    <source>
        <dbReference type="SAM" id="MobiDB-lite"/>
    </source>
</evidence>
<evidence type="ECO:0000313" key="5">
    <source>
        <dbReference type="Proteomes" id="UP001056012"/>
    </source>
</evidence>
<dbReference type="InterPro" id="IPR036388">
    <property type="entry name" value="WH-like_DNA-bd_sf"/>
</dbReference>
<keyword evidence="1" id="KW-0227">DNA damage</keyword>
<dbReference type="Pfam" id="PF01035">
    <property type="entry name" value="DNA_binding_1"/>
    <property type="match status" value="1"/>
</dbReference>
<feature type="region of interest" description="Disordered" evidence="2">
    <location>
        <begin position="136"/>
        <end position="156"/>
    </location>
</feature>
<dbReference type="CDD" id="cd06445">
    <property type="entry name" value="ATase"/>
    <property type="match status" value="1"/>
</dbReference>
<dbReference type="Proteomes" id="UP001056012">
    <property type="component" value="Chromosome 1"/>
</dbReference>
<dbReference type="GO" id="GO:0003824">
    <property type="term" value="F:catalytic activity"/>
    <property type="evidence" value="ECO:0007669"/>
    <property type="project" value="InterPro"/>
</dbReference>
<feature type="domain" description="Methylated-DNA-[protein]-cysteine S-methyltransferase DNA binding" evidence="3">
    <location>
        <begin position="14"/>
        <end position="111"/>
    </location>
</feature>
<dbReference type="VEuPathDB" id="FungiDB:yc1106_00930"/>
<dbReference type="Gene3D" id="1.10.10.10">
    <property type="entry name" value="Winged helix-like DNA-binding domain superfamily/Winged helix DNA-binding domain"/>
    <property type="match status" value="1"/>
</dbReference>
<evidence type="ECO:0000256" key="1">
    <source>
        <dbReference type="ARBA" id="ARBA00022763"/>
    </source>
</evidence>
<evidence type="ECO:0000313" key="4">
    <source>
        <dbReference type="EMBL" id="USP73656.1"/>
    </source>
</evidence>
<dbReference type="PANTHER" id="PTHR42942:SF1">
    <property type="entry name" value="ALKYLTRANSFERASE-LIKE PROTEIN 1"/>
    <property type="match status" value="1"/>
</dbReference>
<dbReference type="EMBL" id="CP089274">
    <property type="protein sequence ID" value="USP73656.1"/>
    <property type="molecule type" value="Genomic_DNA"/>
</dbReference>
<sequence length="156" mass="17200">MAPGERSEEVWLWYTAVYEAIQEIPHGKVTSYGHIARLVGKPECPRHDVKRQVGVCLKNLPSASGDSSKTRPRFHSGNVPWQRVINARGGISPRGPNAAAHQADALRREGVVVTQDGMGQYTVDLEEYGWFPDMLPSEAGQVEGSETDEDEAAYHT</sequence>
<reference evidence="4" key="1">
    <citation type="submission" date="2021-12" db="EMBL/GenBank/DDBJ databases">
        <title>Curvularia clavata genome.</title>
        <authorList>
            <person name="Cao Y."/>
        </authorList>
    </citation>
    <scope>NUCLEOTIDE SEQUENCE</scope>
    <source>
        <strain evidence="4">Yc1106</strain>
    </source>
</reference>
<dbReference type="InterPro" id="IPR014048">
    <property type="entry name" value="MethylDNA_cys_MeTrfase_DNA-bd"/>
</dbReference>
<dbReference type="OrthoDB" id="2548197at2759"/>
<accession>A0A9Q9DPT6</accession>
<dbReference type="InterPro" id="IPR036217">
    <property type="entry name" value="MethylDNA_cys_MeTrfase_DNAb"/>
</dbReference>
<protein>
    <recommendedName>
        <fullName evidence="3">Methylated-DNA-[protein]-cysteine S-methyltransferase DNA binding domain-containing protein</fullName>
    </recommendedName>
</protein>
<feature type="compositionally biased region" description="Acidic residues" evidence="2">
    <location>
        <begin position="145"/>
        <end position="156"/>
    </location>
</feature>
<gene>
    <name evidence="4" type="ORF">yc1106_00930</name>
</gene>
<dbReference type="GO" id="GO:0006281">
    <property type="term" value="P:DNA repair"/>
    <property type="evidence" value="ECO:0007669"/>
    <property type="project" value="InterPro"/>
</dbReference>
<dbReference type="InterPro" id="IPR052520">
    <property type="entry name" value="ATL_DNA_repair"/>
</dbReference>
<evidence type="ECO:0000259" key="3">
    <source>
        <dbReference type="Pfam" id="PF01035"/>
    </source>
</evidence>
<organism evidence="4 5">
    <name type="scientific">Curvularia clavata</name>
    <dbReference type="NCBI Taxonomy" id="95742"/>
    <lineage>
        <taxon>Eukaryota</taxon>
        <taxon>Fungi</taxon>
        <taxon>Dikarya</taxon>
        <taxon>Ascomycota</taxon>
        <taxon>Pezizomycotina</taxon>
        <taxon>Dothideomycetes</taxon>
        <taxon>Pleosporomycetidae</taxon>
        <taxon>Pleosporales</taxon>
        <taxon>Pleosporineae</taxon>
        <taxon>Pleosporaceae</taxon>
        <taxon>Curvularia</taxon>
    </lineage>
</organism>
<dbReference type="AlphaFoldDB" id="A0A9Q9DPT6"/>
<dbReference type="PANTHER" id="PTHR42942">
    <property type="entry name" value="6-O-METHYLGUANINE DNA METHYLTRANSFERASE"/>
    <property type="match status" value="1"/>
</dbReference>
<keyword evidence="5" id="KW-1185">Reference proteome</keyword>
<name>A0A9Q9DPT6_CURCL</name>